<organism evidence="2 3">
    <name type="scientific">Yanshouia hominis</name>
    <dbReference type="NCBI Taxonomy" id="2763673"/>
    <lineage>
        <taxon>Bacteria</taxon>
        <taxon>Bacillati</taxon>
        <taxon>Bacillota</taxon>
        <taxon>Clostridia</taxon>
        <taxon>Eubacteriales</taxon>
        <taxon>Oscillospiraceae</taxon>
        <taxon>Yanshouia</taxon>
    </lineage>
</organism>
<dbReference type="RefSeq" id="WP_262399438.1">
    <property type="nucleotide sequence ID" value="NZ_JACRTB010000007.1"/>
</dbReference>
<evidence type="ECO:0000313" key="3">
    <source>
        <dbReference type="Proteomes" id="UP000658131"/>
    </source>
</evidence>
<reference evidence="2 3" key="1">
    <citation type="submission" date="2020-08" db="EMBL/GenBank/DDBJ databases">
        <title>Genome public.</title>
        <authorList>
            <person name="Liu C."/>
            <person name="Sun Q."/>
        </authorList>
    </citation>
    <scope>NUCLEOTIDE SEQUENCE [LARGE SCALE GENOMIC DNA]</scope>
    <source>
        <strain evidence="2 3">BX1</strain>
    </source>
</reference>
<name>A0ABR7NHI7_9FIRM</name>
<keyword evidence="3" id="KW-1185">Reference proteome</keyword>
<dbReference type="Proteomes" id="UP000658131">
    <property type="component" value="Unassembled WGS sequence"/>
</dbReference>
<evidence type="ECO:0000256" key="1">
    <source>
        <dbReference type="SAM" id="Phobius"/>
    </source>
</evidence>
<feature type="transmembrane region" description="Helical" evidence="1">
    <location>
        <begin position="48"/>
        <end position="69"/>
    </location>
</feature>
<evidence type="ECO:0000313" key="2">
    <source>
        <dbReference type="EMBL" id="MBC8575869.1"/>
    </source>
</evidence>
<accession>A0ABR7NHI7</accession>
<comment type="caution">
    <text evidence="2">The sequence shown here is derived from an EMBL/GenBank/DDBJ whole genome shotgun (WGS) entry which is preliminary data.</text>
</comment>
<feature type="transmembrane region" description="Helical" evidence="1">
    <location>
        <begin position="7"/>
        <end position="28"/>
    </location>
</feature>
<keyword evidence="1" id="KW-0812">Transmembrane</keyword>
<dbReference type="EMBL" id="JACRTB010000007">
    <property type="protein sequence ID" value="MBC8575869.1"/>
    <property type="molecule type" value="Genomic_DNA"/>
</dbReference>
<proteinExistence type="predicted"/>
<keyword evidence="1" id="KW-0472">Membrane</keyword>
<keyword evidence="1" id="KW-1133">Transmembrane helix</keyword>
<sequence length="79" mass="8869">MKRLNMILNTIMGASAGVLIGHGIYVVRDFKTHPELYIIQSAPWYTSILMYGAFTLVVLLVCIVIKAIVKRKMKKADSN</sequence>
<protein>
    <submittedName>
        <fullName evidence="2">Uncharacterized protein</fullName>
    </submittedName>
</protein>
<gene>
    <name evidence="2" type="ORF">H8717_05515</name>
</gene>